<proteinExistence type="predicted"/>
<sequence length="79" mass="8830">MAGLCEGSNEPLGFLKDIYITPPPGIFPMGIVKDVAYRTPVGHLQELCTHMTAAITWVNVEMLGWTWAEAEYWLNSYLA</sequence>
<name>A0ABQ8TPG8_PERAM</name>
<dbReference type="EMBL" id="JAJSOF020000005">
    <property type="protein sequence ID" value="KAJ4447499.1"/>
    <property type="molecule type" value="Genomic_DNA"/>
</dbReference>
<evidence type="ECO:0000313" key="2">
    <source>
        <dbReference type="Proteomes" id="UP001148838"/>
    </source>
</evidence>
<organism evidence="1 2">
    <name type="scientific">Periplaneta americana</name>
    <name type="common">American cockroach</name>
    <name type="synonym">Blatta americana</name>
    <dbReference type="NCBI Taxonomy" id="6978"/>
    <lineage>
        <taxon>Eukaryota</taxon>
        <taxon>Metazoa</taxon>
        <taxon>Ecdysozoa</taxon>
        <taxon>Arthropoda</taxon>
        <taxon>Hexapoda</taxon>
        <taxon>Insecta</taxon>
        <taxon>Pterygota</taxon>
        <taxon>Neoptera</taxon>
        <taxon>Polyneoptera</taxon>
        <taxon>Dictyoptera</taxon>
        <taxon>Blattodea</taxon>
        <taxon>Blattoidea</taxon>
        <taxon>Blattidae</taxon>
        <taxon>Blattinae</taxon>
        <taxon>Periplaneta</taxon>
    </lineage>
</organism>
<gene>
    <name evidence="1" type="ORF">ANN_09506</name>
</gene>
<comment type="caution">
    <text evidence="1">The sequence shown here is derived from an EMBL/GenBank/DDBJ whole genome shotgun (WGS) entry which is preliminary data.</text>
</comment>
<evidence type="ECO:0000313" key="1">
    <source>
        <dbReference type="EMBL" id="KAJ4447499.1"/>
    </source>
</evidence>
<evidence type="ECO:0008006" key="3">
    <source>
        <dbReference type="Google" id="ProtNLM"/>
    </source>
</evidence>
<protein>
    <recommendedName>
        <fullName evidence="3">Per a allergen</fullName>
    </recommendedName>
</protein>
<accession>A0ABQ8TPG8</accession>
<reference evidence="1 2" key="1">
    <citation type="journal article" date="2022" name="Allergy">
        <title>Genome assembly and annotation of Periplaneta americana reveal a comprehensive cockroach allergen profile.</title>
        <authorList>
            <person name="Wang L."/>
            <person name="Xiong Q."/>
            <person name="Saelim N."/>
            <person name="Wang L."/>
            <person name="Nong W."/>
            <person name="Wan A.T."/>
            <person name="Shi M."/>
            <person name="Liu X."/>
            <person name="Cao Q."/>
            <person name="Hui J.H.L."/>
            <person name="Sookrung N."/>
            <person name="Leung T.F."/>
            <person name="Tungtrongchitr A."/>
            <person name="Tsui S.K.W."/>
        </authorList>
    </citation>
    <scope>NUCLEOTIDE SEQUENCE [LARGE SCALE GENOMIC DNA]</scope>
    <source>
        <strain evidence="1">PWHHKU_190912</strain>
    </source>
</reference>
<dbReference type="Proteomes" id="UP001148838">
    <property type="component" value="Unassembled WGS sequence"/>
</dbReference>
<keyword evidence="2" id="KW-1185">Reference proteome</keyword>